<feature type="coiled-coil region" evidence="1">
    <location>
        <begin position="1020"/>
        <end position="1051"/>
    </location>
</feature>
<feature type="region of interest" description="Disordered" evidence="2">
    <location>
        <begin position="198"/>
        <end position="221"/>
    </location>
</feature>
<feature type="compositionally biased region" description="Polar residues" evidence="2">
    <location>
        <begin position="1264"/>
        <end position="1280"/>
    </location>
</feature>
<accession>A0AAJ7DW20</accession>
<feature type="region of interest" description="Disordered" evidence="2">
    <location>
        <begin position="1603"/>
        <end position="1632"/>
    </location>
</feature>
<dbReference type="InterPro" id="IPR018247">
    <property type="entry name" value="EF_Hand_1_Ca_BS"/>
</dbReference>
<organism evidence="3 4">
    <name type="scientific">Ceratosolen solmsi marchali</name>
    <dbReference type="NCBI Taxonomy" id="326594"/>
    <lineage>
        <taxon>Eukaryota</taxon>
        <taxon>Metazoa</taxon>
        <taxon>Ecdysozoa</taxon>
        <taxon>Arthropoda</taxon>
        <taxon>Hexapoda</taxon>
        <taxon>Insecta</taxon>
        <taxon>Pterygota</taxon>
        <taxon>Neoptera</taxon>
        <taxon>Endopterygota</taxon>
        <taxon>Hymenoptera</taxon>
        <taxon>Apocrita</taxon>
        <taxon>Proctotrupomorpha</taxon>
        <taxon>Chalcidoidea</taxon>
        <taxon>Agaonidae</taxon>
        <taxon>Agaoninae</taxon>
        <taxon>Ceratosolen</taxon>
    </lineage>
</organism>
<feature type="compositionally biased region" description="Basic and acidic residues" evidence="2">
    <location>
        <begin position="1989"/>
        <end position="2004"/>
    </location>
</feature>
<feature type="compositionally biased region" description="Low complexity" evidence="2">
    <location>
        <begin position="1490"/>
        <end position="1508"/>
    </location>
</feature>
<dbReference type="PROSITE" id="PS00018">
    <property type="entry name" value="EF_HAND_1"/>
    <property type="match status" value="1"/>
</dbReference>
<keyword evidence="1" id="KW-0175">Coiled coil</keyword>
<feature type="compositionally biased region" description="Polar residues" evidence="2">
    <location>
        <begin position="1214"/>
        <end position="1227"/>
    </location>
</feature>
<proteinExistence type="predicted"/>
<dbReference type="Proteomes" id="UP000695007">
    <property type="component" value="Unplaced"/>
</dbReference>
<feature type="coiled-coil region" evidence="1">
    <location>
        <begin position="1842"/>
        <end position="1869"/>
    </location>
</feature>
<evidence type="ECO:0000313" key="3">
    <source>
        <dbReference type="Proteomes" id="UP000695007"/>
    </source>
</evidence>
<feature type="region of interest" description="Disordered" evidence="2">
    <location>
        <begin position="1413"/>
        <end position="1508"/>
    </location>
</feature>
<feature type="compositionally biased region" description="Low complexity" evidence="2">
    <location>
        <begin position="1747"/>
        <end position="1758"/>
    </location>
</feature>
<dbReference type="RefSeq" id="XP_011498508.1">
    <property type="nucleotide sequence ID" value="XM_011500206.1"/>
</dbReference>
<evidence type="ECO:0000256" key="2">
    <source>
        <dbReference type="SAM" id="MobiDB-lite"/>
    </source>
</evidence>
<feature type="region of interest" description="Disordered" evidence="2">
    <location>
        <begin position="1951"/>
        <end position="2004"/>
    </location>
</feature>
<keyword evidence="3" id="KW-1185">Reference proteome</keyword>
<sequence length="2004" mass="223952">MEIPSKQISDKTPASSAKSNLSKRKSKEDASKTVSNKHKDNGESSKQCSKSPCLSKDAVSEIPSFRRHSNPTKVSQASPRKDFAMKTELETVTITKTEKHEEVTIQGYDKHMTKQSSECESISATLRGEKEISSKQLEYGGALMDGDCITSTTSLLTSKIDLSKSTVSVERKEVKSSVLDTKQEKIISCEEMKDVRTTESSASVLVKKSPDEDSEGGESTVNQMSVNASHTTLVNVTESTKIIQSGLNDEQSIRSTTSLENDEKIVLTEETSSSSNVNVIGMSIKLEREVDDINIKDEDRNEADDTCTRVEESTVDNLKCTVDVTSPDARDNTTIKHQPLESGAVESECFQNVLADNLTWKFESIMEQSGNIERDVDSANAYVDEKLSDDKLSSDVIMCADGNVTAVESKKIANKPPSLAHNVTELLSSMDEIALGSGAIVEGKFISELSGARVLEILEPENDSVETIFLLDDEELSKNDDEALRESLSIDSLSSINKGLDAHSLGFAENNDNEYFYADESRERGKSNVEDICVKRRGQRDSFEIESPPLVSPRSKIMELEIKPVDWMIGDEKIEVSEQLQPYEAFEKELEEYESTIRTASEESDAKVVEAKALAIPRIEKTNFELFDDEENIELSGSGKSKFTVVPVSEQDIEIERELVENELDVSCQELMETLQKEHDARTPRYSLTDEMYAKSFQFRTVDEDEDILTNAFDRFEKLKLSDVAFETKTAVNVIENEEFMSVDEYFQPLPSTSEPTTDGNLMELYEENFETSLQIKNERAEGSRENEGEKGSSVEELSMNNRDSLIECMNFGNEIHSEEIVDLRNESLDKYKSVGNETSGIVEKPVELIDLMKMSDTDGTSINKAETLPDRGVEGIVESIDTFERDNANNKQNWSYNLENFQDQPVPSELMLKTELKSTELEAKHDNVELLSYKVFDPEERKEVREPREVHGIQKPPRTDIHRDGKFDFRSKVSDDHKRMSDKREKLHMSHQEISPYKMKKEDFQNVDACARYGIKVLDQVVKKEIAEVKENLEAAKQDLIEELSENSDNVIQIKDSPSEFQFKLQPESIPNELPFLYKAPSLDKVMDTDDFTSSPSSPSVKPREYDEITREIKDESSPEHCSAEMKTLDDDQSKTMIIVDSESEDKSSYKDTKESVESLTSSSKAATRVGSDPEVTSKDETFSLQPPQPVPRRRQKSSQCRRRHFTSESEADVSSSGESNYQSCEYESGSRPCSSDVEALQSAAQASSTTASEYESAIMSLDHSSSKALTSQDYHTAVSSMSSRESVKSLNSISSGQMGSIDSELSETLIASEPEMDGDEIDENLENILDDDTKISNYTSEDEIEKSHHEFDSDIPCMMKRSSEMIFSQVINTEQLSKGLSSDIRESDGSLLSTSAKLPLKIQLDHVDFTRQERTNDNSTARSTISQVIFNEENEAVHEPLDEPSSSPLEQIDGKGESSLGDADSLEIKHTPTSSIDDENTEDPNPNSGLSLQQQLSMTSSSMSGVSLETVIEKEHADRNSDSDSFELVDKPDLIDDFIVVEEVGREAEEFDAEGKGVRITSASHIGGKSFDREIENLVAERQEDQKSQAHSAHSNADLFDFESEESPPQASNDDQYSQSCSDDEQYNEGSKKWMEMQFRPSEARFYEMEYERGPLEDIKEEEVTDFEAGSSRFGSIGSQKESIGSIGSMRGSFGSTPDNYEALMAKRYFKPTDHDNISLSSLQEFEHLESAVALENAKKRDNRQSGSQDSSSNGSLSKKYIIGKSGLGDDVSLSSVKDFEVLEKACREAHMIELRAREEEDLLDHESPENRYKLENLARAKIESQGSAPESFNPSTSGSDDYEKRIKEIDEIIRLAQANVEKIDKQDDTNDDISQMELTDAGDKSVVPPAIIPSEASVAQESAGGLSEMNVMETSTDSLELEGRQNYNVMCRSSDSLELKTTLDYPSLSSDSLNNFKDPKEEQDKQCSIRRRISSDSLETPVLESQDTHKEEKGKDRIGES</sequence>
<dbReference type="KEGG" id="csol:105362720"/>
<feature type="region of interest" description="Disordered" evidence="2">
    <location>
        <begin position="1739"/>
        <end position="1758"/>
    </location>
</feature>
<feature type="compositionally biased region" description="Polar residues" evidence="2">
    <location>
        <begin position="1292"/>
        <end position="1302"/>
    </location>
</feature>
<feature type="compositionally biased region" description="Basic and acidic residues" evidence="2">
    <location>
        <begin position="26"/>
        <end position="43"/>
    </location>
</feature>
<feature type="compositionally biased region" description="Low complexity" evidence="2">
    <location>
        <begin position="1243"/>
        <end position="1259"/>
    </location>
</feature>
<evidence type="ECO:0000313" key="4">
    <source>
        <dbReference type="RefSeq" id="XP_011498508.1"/>
    </source>
</evidence>
<evidence type="ECO:0000256" key="1">
    <source>
        <dbReference type="SAM" id="Coils"/>
    </source>
</evidence>
<feature type="compositionally biased region" description="Polar residues" evidence="2">
    <location>
        <begin position="1609"/>
        <end position="1623"/>
    </location>
</feature>
<feature type="region of interest" description="Disordered" evidence="2">
    <location>
        <begin position="1"/>
        <end position="85"/>
    </location>
</feature>
<dbReference type="GeneID" id="105362720"/>
<protein>
    <submittedName>
        <fullName evidence="4">Uncharacterized protein LOC105362720</fullName>
    </submittedName>
</protein>
<feature type="compositionally biased region" description="Polar residues" evidence="2">
    <location>
        <begin position="1"/>
        <end position="20"/>
    </location>
</feature>
<feature type="compositionally biased region" description="Basic and acidic residues" evidence="2">
    <location>
        <begin position="1103"/>
        <end position="1135"/>
    </location>
</feature>
<feature type="compositionally biased region" description="Basic residues" evidence="2">
    <location>
        <begin position="1193"/>
        <end position="1206"/>
    </location>
</feature>
<gene>
    <name evidence="4" type="primary">LOC105362720</name>
</gene>
<feature type="region of interest" description="Disordered" evidence="2">
    <location>
        <begin position="1089"/>
        <end position="1323"/>
    </location>
</feature>
<feature type="region of interest" description="Disordered" evidence="2">
    <location>
        <begin position="945"/>
        <end position="966"/>
    </location>
</feature>
<feature type="compositionally biased region" description="Polar residues" evidence="2">
    <location>
        <begin position="1419"/>
        <end position="1431"/>
    </location>
</feature>
<name>A0AAJ7DW20_9HYME</name>
<reference evidence="4" key="1">
    <citation type="submission" date="2025-08" db="UniProtKB">
        <authorList>
            <consortium name="RefSeq"/>
        </authorList>
    </citation>
    <scope>IDENTIFICATION</scope>
</reference>
<feature type="compositionally biased region" description="Basic and acidic residues" evidence="2">
    <location>
        <begin position="1146"/>
        <end position="1158"/>
    </location>
</feature>
<feature type="compositionally biased region" description="Basic and acidic residues" evidence="2">
    <location>
        <begin position="1960"/>
        <end position="1970"/>
    </location>
</feature>